<dbReference type="GO" id="GO:0016853">
    <property type="term" value="F:isomerase activity"/>
    <property type="evidence" value="ECO:0007669"/>
    <property type="project" value="UniProtKB-KW"/>
</dbReference>
<gene>
    <name evidence="4" type="ORF">GCM10017083_45970</name>
</gene>
<dbReference type="Pfam" id="PF01557">
    <property type="entry name" value="FAA_hydrolase"/>
    <property type="match status" value="1"/>
</dbReference>
<accession>A0A918XVX4</accession>
<comment type="similarity">
    <text evidence="1">Belongs to the FAH family.</text>
</comment>
<keyword evidence="4" id="KW-0413">Isomerase</keyword>
<dbReference type="PANTHER" id="PTHR42796">
    <property type="entry name" value="FUMARYLACETOACETATE HYDROLASE DOMAIN-CONTAINING PROTEIN 2A-RELATED"/>
    <property type="match status" value="1"/>
</dbReference>
<dbReference type="InterPro" id="IPR051121">
    <property type="entry name" value="FAH"/>
</dbReference>
<dbReference type="GO" id="GO:0044281">
    <property type="term" value="P:small molecule metabolic process"/>
    <property type="evidence" value="ECO:0007669"/>
    <property type="project" value="UniProtKB-ARBA"/>
</dbReference>
<evidence type="ECO:0000256" key="1">
    <source>
        <dbReference type="ARBA" id="ARBA00010211"/>
    </source>
</evidence>
<dbReference type="PANTHER" id="PTHR42796:SF4">
    <property type="entry name" value="FUMARYLACETOACETATE HYDROLASE DOMAIN-CONTAINING PROTEIN 2A"/>
    <property type="match status" value="1"/>
</dbReference>
<dbReference type="GO" id="GO:0046872">
    <property type="term" value="F:metal ion binding"/>
    <property type="evidence" value="ECO:0007669"/>
    <property type="project" value="UniProtKB-KW"/>
</dbReference>
<keyword evidence="2" id="KW-0479">Metal-binding</keyword>
<dbReference type="EMBL" id="BMZS01000012">
    <property type="protein sequence ID" value="GHD60308.1"/>
    <property type="molecule type" value="Genomic_DNA"/>
</dbReference>
<dbReference type="InterPro" id="IPR011234">
    <property type="entry name" value="Fumarylacetoacetase-like_C"/>
</dbReference>
<evidence type="ECO:0000313" key="5">
    <source>
        <dbReference type="Proteomes" id="UP000630353"/>
    </source>
</evidence>
<comment type="caution">
    <text evidence="4">The sequence shown here is derived from an EMBL/GenBank/DDBJ whole genome shotgun (WGS) entry which is preliminary data.</text>
</comment>
<proteinExistence type="inferred from homology"/>
<evidence type="ECO:0000256" key="2">
    <source>
        <dbReference type="ARBA" id="ARBA00022723"/>
    </source>
</evidence>
<dbReference type="RefSeq" id="WP_189994084.1">
    <property type="nucleotide sequence ID" value="NZ_BMZS01000012.1"/>
</dbReference>
<feature type="domain" description="Fumarylacetoacetase-like C-terminal" evidence="3">
    <location>
        <begin position="73"/>
        <end position="278"/>
    </location>
</feature>
<evidence type="ECO:0000259" key="3">
    <source>
        <dbReference type="Pfam" id="PF01557"/>
    </source>
</evidence>
<keyword evidence="5" id="KW-1185">Reference proteome</keyword>
<protein>
    <submittedName>
        <fullName evidence="4">5-carboxymethyl-2-hydroxymuconate isomerase</fullName>
    </submittedName>
</protein>
<dbReference type="FunFam" id="3.90.850.10:FF:000008">
    <property type="entry name" value="FAA hydrolase family protein"/>
    <property type="match status" value="1"/>
</dbReference>
<name>A0A918XVX4_9PROT</name>
<evidence type="ECO:0000313" key="4">
    <source>
        <dbReference type="EMBL" id="GHD60308.1"/>
    </source>
</evidence>
<dbReference type="AlphaFoldDB" id="A0A918XVX4"/>
<reference evidence="4" key="2">
    <citation type="submission" date="2020-09" db="EMBL/GenBank/DDBJ databases">
        <authorList>
            <person name="Sun Q."/>
            <person name="Kim S."/>
        </authorList>
    </citation>
    <scope>NUCLEOTIDE SEQUENCE</scope>
    <source>
        <strain evidence="4">KCTC 42651</strain>
    </source>
</reference>
<dbReference type="Proteomes" id="UP000630353">
    <property type="component" value="Unassembled WGS sequence"/>
</dbReference>
<organism evidence="4 5">
    <name type="scientific">Thalassobaculum fulvum</name>
    <dbReference type="NCBI Taxonomy" id="1633335"/>
    <lineage>
        <taxon>Bacteria</taxon>
        <taxon>Pseudomonadati</taxon>
        <taxon>Pseudomonadota</taxon>
        <taxon>Alphaproteobacteria</taxon>
        <taxon>Rhodospirillales</taxon>
        <taxon>Thalassobaculaceae</taxon>
        <taxon>Thalassobaculum</taxon>
    </lineage>
</organism>
<reference evidence="4" key="1">
    <citation type="journal article" date="2014" name="Int. J. Syst. Evol. Microbiol.">
        <title>Complete genome sequence of Corynebacterium casei LMG S-19264T (=DSM 44701T), isolated from a smear-ripened cheese.</title>
        <authorList>
            <consortium name="US DOE Joint Genome Institute (JGI-PGF)"/>
            <person name="Walter F."/>
            <person name="Albersmeier A."/>
            <person name="Kalinowski J."/>
            <person name="Ruckert C."/>
        </authorList>
    </citation>
    <scope>NUCLEOTIDE SEQUENCE</scope>
    <source>
        <strain evidence="4">KCTC 42651</strain>
    </source>
</reference>
<dbReference type="SUPFAM" id="SSF56529">
    <property type="entry name" value="FAH"/>
    <property type="match status" value="1"/>
</dbReference>
<dbReference type="Gene3D" id="3.90.850.10">
    <property type="entry name" value="Fumarylacetoacetase-like, C-terminal domain"/>
    <property type="match status" value="1"/>
</dbReference>
<sequence length="280" mass="29764">MRVASYLVDGNPAWGLVTADGAGLIDATGQFPTLKAALAAGGLGKVAGALAGRPADRALDSVAFLPVVPDPDKILCVGLNYDDHRKEGNHPEQKHPTFFVRFANSQIGHRRPMVKPRISDMFDWEAELAVVIGKAGRHIPAERALEHVAGYAPYNDGSVRDWQRHTTQFTPGKNFPGTGGFGPWMSSPDEIADLQAVTVEARLNGEVMQHAAVSDMIFPIPALIAYASTFTELVPGDVIATGTPGGVGSRRTPPVWMKPGDVVEIEIGGVGTLVNEVVAE</sequence>
<dbReference type="InterPro" id="IPR036663">
    <property type="entry name" value="Fumarylacetoacetase_C_sf"/>
</dbReference>